<accession>A0A0E0R3Y5</accession>
<protein>
    <submittedName>
        <fullName evidence="2">Uncharacterized protein</fullName>
    </submittedName>
</protein>
<reference evidence="2" key="2">
    <citation type="submission" date="2015-06" db="UniProtKB">
        <authorList>
            <consortium name="EnsemblPlants"/>
        </authorList>
    </citation>
    <scope>IDENTIFICATION</scope>
</reference>
<evidence type="ECO:0000313" key="2">
    <source>
        <dbReference type="EnsemblPlants" id="ORUFI11G02380.1"/>
    </source>
</evidence>
<feature type="region of interest" description="Disordered" evidence="1">
    <location>
        <begin position="153"/>
        <end position="185"/>
    </location>
</feature>
<organism evidence="2 3">
    <name type="scientific">Oryza rufipogon</name>
    <name type="common">Brownbeard rice</name>
    <name type="synonym">Asian wild rice</name>
    <dbReference type="NCBI Taxonomy" id="4529"/>
    <lineage>
        <taxon>Eukaryota</taxon>
        <taxon>Viridiplantae</taxon>
        <taxon>Streptophyta</taxon>
        <taxon>Embryophyta</taxon>
        <taxon>Tracheophyta</taxon>
        <taxon>Spermatophyta</taxon>
        <taxon>Magnoliopsida</taxon>
        <taxon>Liliopsida</taxon>
        <taxon>Poales</taxon>
        <taxon>Poaceae</taxon>
        <taxon>BOP clade</taxon>
        <taxon>Oryzoideae</taxon>
        <taxon>Oryzeae</taxon>
        <taxon>Oryzinae</taxon>
        <taxon>Oryza</taxon>
    </lineage>
</organism>
<evidence type="ECO:0000313" key="3">
    <source>
        <dbReference type="Proteomes" id="UP000008022"/>
    </source>
</evidence>
<dbReference type="AlphaFoldDB" id="A0A0E0R3Y5"/>
<dbReference type="Gramene" id="ORUFI11G02380.1">
    <property type="protein sequence ID" value="ORUFI11G02380.1"/>
    <property type="gene ID" value="ORUFI11G02380"/>
</dbReference>
<dbReference type="Proteomes" id="UP000008022">
    <property type="component" value="Unassembled WGS sequence"/>
</dbReference>
<dbReference type="HOGENOM" id="CLU_1257869_0_0_1"/>
<dbReference type="EnsemblPlants" id="ORUFI11G02380.1">
    <property type="protein sequence ID" value="ORUFI11G02380.1"/>
    <property type="gene ID" value="ORUFI11G02380"/>
</dbReference>
<reference evidence="3" key="1">
    <citation type="submission" date="2013-06" db="EMBL/GenBank/DDBJ databases">
        <authorList>
            <person name="Zhao Q."/>
        </authorList>
    </citation>
    <scope>NUCLEOTIDE SEQUENCE</scope>
    <source>
        <strain evidence="3">cv. W1943</strain>
    </source>
</reference>
<sequence length="220" mass="23602">MASFLFSRGLFLPSPFPLRRGWAGLELGYFNPARRFLACHRLYVSGRSTRSAPSPAITPTAARLSTSLSSTTRRWLPSSGVVAPSMSNSAEKKKSASRNLVGKKGAPWAPFTTAWTNTAGRMSRMLPRTVSRGLGSSNTPLSSIRVPRLSTSFTTTAASSSGSTPTTSSALLSRRPVLSSRRAGRNPGWGWPTSVILTSGGPPSLSASRCSKDGHWRPWY</sequence>
<feature type="region of interest" description="Disordered" evidence="1">
    <location>
        <begin position="79"/>
        <end position="100"/>
    </location>
</feature>
<evidence type="ECO:0000256" key="1">
    <source>
        <dbReference type="SAM" id="MobiDB-lite"/>
    </source>
</evidence>
<proteinExistence type="predicted"/>
<feature type="compositionally biased region" description="Low complexity" evidence="1">
    <location>
        <begin position="153"/>
        <end position="181"/>
    </location>
</feature>
<keyword evidence="3" id="KW-1185">Reference proteome</keyword>
<name>A0A0E0R3Y5_ORYRU</name>